<feature type="region of interest" description="Disordered" evidence="1">
    <location>
        <begin position="446"/>
        <end position="482"/>
    </location>
</feature>
<dbReference type="Gene3D" id="3.30.565.10">
    <property type="entry name" value="Histidine kinase-like ATPase, C-terminal domain"/>
    <property type="match status" value="1"/>
</dbReference>
<gene>
    <name evidence="2" type="ORF">METZ01_LOCUS96894</name>
</gene>
<dbReference type="EMBL" id="UINC01009847">
    <property type="protein sequence ID" value="SVA44040.1"/>
    <property type="molecule type" value="Genomic_DNA"/>
</dbReference>
<name>A0A381VUR6_9ZZZZ</name>
<evidence type="ECO:0000256" key="1">
    <source>
        <dbReference type="SAM" id="MobiDB-lite"/>
    </source>
</evidence>
<proteinExistence type="predicted"/>
<dbReference type="AlphaFoldDB" id="A0A381VUR6"/>
<evidence type="ECO:0000313" key="2">
    <source>
        <dbReference type="EMBL" id="SVA44040.1"/>
    </source>
</evidence>
<accession>A0A381VUR6</accession>
<organism evidence="2">
    <name type="scientific">marine metagenome</name>
    <dbReference type="NCBI Taxonomy" id="408172"/>
    <lineage>
        <taxon>unclassified sequences</taxon>
        <taxon>metagenomes</taxon>
        <taxon>ecological metagenomes</taxon>
    </lineage>
</organism>
<dbReference type="InterPro" id="IPR036890">
    <property type="entry name" value="HATPase_C_sf"/>
</dbReference>
<evidence type="ECO:0008006" key="3">
    <source>
        <dbReference type="Google" id="ProtNLM"/>
    </source>
</evidence>
<sequence length="633" mass="69873">MTSTNPALHIGRAYMESDPHQWVRELIVNSIQAGARRVDFTTDWQGVQNTGVYRRLVVDDGCGMSASQLESFYGAYGGSGRPVGETHDNFGVGAKSSLLPWNKYGMVLVSRRDGDESLVWLRYDDRTDTFGMRLFPTGEGQEAAVEPFDATNTELGVDFRALLPAWVEGSGTAVLLLGADPLENTVLGDAVSGRDQESEKGVIDYIHRRFWDFPDGFTVTFCELPHDRDAWPRSTTNDGTDPSVLRHHEVKGAHRHIVEATGNSSLVDSGTVTLSNEVNVHWFLSGKRRPNSAPPMHTNGFITVLYQSDNGAPPEMWDFTQSPYRYRRFGISEKEVRDRLFLVIEPPRFDPGKGKFGVYPNGARSQLLAAGSGFAGSKLPIPEWGEEFAASCPDAIVKALRSARDDETSSSSDYTWRNRLAEKFGERWPILRSVSDQTGKTTMLPTTEAIPFRSKKAPASPPTPDNGAGTKGSPVESKQKTASVGVIVPTGRARARNRRVGGGLPDAVWVDEAEFDPGFLANWIPHDPNHPSGLIQLNRDHPVILEVIRTWQGRFPPHHEDEVGRIVLEVYKEVAVAQVAHTEHLRKVVSDSKIIDEQLRSSGALTTGLLGIVPEEEMISSRLSRRLGAKRTV</sequence>
<dbReference type="SUPFAM" id="SSF55874">
    <property type="entry name" value="ATPase domain of HSP90 chaperone/DNA topoisomerase II/histidine kinase"/>
    <property type="match status" value="1"/>
</dbReference>
<reference evidence="2" key="1">
    <citation type="submission" date="2018-05" db="EMBL/GenBank/DDBJ databases">
        <authorList>
            <person name="Lanie J.A."/>
            <person name="Ng W.-L."/>
            <person name="Kazmierczak K.M."/>
            <person name="Andrzejewski T.M."/>
            <person name="Davidsen T.M."/>
            <person name="Wayne K.J."/>
            <person name="Tettelin H."/>
            <person name="Glass J.I."/>
            <person name="Rusch D."/>
            <person name="Podicherti R."/>
            <person name="Tsui H.-C.T."/>
            <person name="Winkler M.E."/>
        </authorList>
    </citation>
    <scope>NUCLEOTIDE SEQUENCE</scope>
</reference>
<protein>
    <recommendedName>
        <fullName evidence="3">Histidine kinase/HSP90-like ATPase domain-containing protein</fullName>
    </recommendedName>
</protein>